<dbReference type="Pfam" id="PF00491">
    <property type="entry name" value="Arginase"/>
    <property type="match status" value="1"/>
</dbReference>
<dbReference type="PROSITE" id="PS51409">
    <property type="entry name" value="ARGINASE_2"/>
    <property type="match status" value="1"/>
</dbReference>
<name>A0A9D2N1G4_9FIRM</name>
<dbReference type="Proteomes" id="UP000823910">
    <property type="component" value="Unassembled WGS sequence"/>
</dbReference>
<keyword evidence="3" id="KW-0464">Manganese</keyword>
<gene>
    <name evidence="5" type="ORF">H9704_09115</name>
</gene>
<dbReference type="Gene3D" id="3.40.800.10">
    <property type="entry name" value="Ureohydrolase domain"/>
    <property type="match status" value="1"/>
</dbReference>
<proteinExistence type="inferred from homology"/>
<accession>A0A9D2N1G4</accession>
<dbReference type="InterPro" id="IPR023696">
    <property type="entry name" value="Ureohydrolase_dom_sf"/>
</dbReference>
<reference evidence="5" key="2">
    <citation type="submission" date="2021-04" db="EMBL/GenBank/DDBJ databases">
        <authorList>
            <person name="Gilroy R."/>
        </authorList>
    </citation>
    <scope>NUCLEOTIDE SEQUENCE</scope>
    <source>
        <strain evidence="5">CHK180-15479</strain>
    </source>
</reference>
<keyword evidence="2" id="KW-0378">Hydrolase</keyword>
<dbReference type="GO" id="GO:0004053">
    <property type="term" value="F:arginase activity"/>
    <property type="evidence" value="ECO:0007669"/>
    <property type="project" value="TreeGrafter"/>
</dbReference>
<keyword evidence="1" id="KW-0479">Metal-binding</keyword>
<dbReference type="EMBL" id="DWWT01000042">
    <property type="protein sequence ID" value="HJC06298.1"/>
    <property type="molecule type" value="Genomic_DNA"/>
</dbReference>
<dbReference type="GO" id="GO:0030145">
    <property type="term" value="F:manganese ion binding"/>
    <property type="evidence" value="ECO:0007669"/>
    <property type="project" value="TreeGrafter"/>
</dbReference>
<evidence type="ECO:0000313" key="6">
    <source>
        <dbReference type="Proteomes" id="UP000823910"/>
    </source>
</evidence>
<evidence type="ECO:0000313" key="5">
    <source>
        <dbReference type="EMBL" id="HJC06298.1"/>
    </source>
</evidence>
<reference evidence="5" key="1">
    <citation type="journal article" date="2021" name="PeerJ">
        <title>Extensive microbial diversity within the chicken gut microbiome revealed by metagenomics and culture.</title>
        <authorList>
            <person name="Gilroy R."/>
            <person name="Ravi A."/>
            <person name="Getino M."/>
            <person name="Pursley I."/>
            <person name="Horton D.L."/>
            <person name="Alikhan N.F."/>
            <person name="Baker D."/>
            <person name="Gharbi K."/>
            <person name="Hall N."/>
            <person name="Watson M."/>
            <person name="Adriaenssens E.M."/>
            <person name="Foster-Nyarko E."/>
            <person name="Jarju S."/>
            <person name="Secka A."/>
            <person name="Antonio M."/>
            <person name="Oren A."/>
            <person name="Chaudhuri R.R."/>
            <person name="La Ragione R."/>
            <person name="Hildebrand F."/>
            <person name="Pallen M.J."/>
        </authorList>
    </citation>
    <scope>NUCLEOTIDE SEQUENCE</scope>
    <source>
        <strain evidence="5">CHK180-15479</strain>
    </source>
</reference>
<dbReference type="PANTHER" id="PTHR43782:SF3">
    <property type="entry name" value="ARGINASE"/>
    <property type="match status" value="1"/>
</dbReference>
<comment type="similarity">
    <text evidence="4">Belongs to the arginase family.</text>
</comment>
<dbReference type="GO" id="GO:0005829">
    <property type="term" value="C:cytosol"/>
    <property type="evidence" value="ECO:0007669"/>
    <property type="project" value="TreeGrafter"/>
</dbReference>
<evidence type="ECO:0000256" key="4">
    <source>
        <dbReference type="PROSITE-ProRule" id="PRU00742"/>
    </source>
</evidence>
<dbReference type="SUPFAM" id="SSF52768">
    <property type="entry name" value="Arginase/deacetylase"/>
    <property type="match status" value="1"/>
</dbReference>
<dbReference type="PANTHER" id="PTHR43782">
    <property type="entry name" value="ARGINASE"/>
    <property type="match status" value="1"/>
</dbReference>
<organism evidence="5 6">
    <name type="scientific">Candidatus Enterocloster excrementipullorum</name>
    <dbReference type="NCBI Taxonomy" id="2838559"/>
    <lineage>
        <taxon>Bacteria</taxon>
        <taxon>Bacillati</taxon>
        <taxon>Bacillota</taxon>
        <taxon>Clostridia</taxon>
        <taxon>Lachnospirales</taxon>
        <taxon>Lachnospiraceae</taxon>
        <taxon>Enterocloster</taxon>
    </lineage>
</organism>
<protein>
    <submittedName>
        <fullName evidence="5">Arginase family protein</fullName>
    </submittedName>
</protein>
<evidence type="ECO:0000256" key="3">
    <source>
        <dbReference type="ARBA" id="ARBA00023211"/>
    </source>
</evidence>
<comment type="caution">
    <text evidence="5">The sequence shown here is derived from an EMBL/GenBank/DDBJ whole genome shotgun (WGS) entry which is preliminary data.</text>
</comment>
<dbReference type="InterPro" id="IPR006035">
    <property type="entry name" value="Ureohydrolase"/>
</dbReference>
<sequence length="313" mass="34216">MSTPNGLTVIECRYNYNGWSVDCTGGHPVYSSQLKFYEHPRAVDLYHRANSYGVMGVPVEICEADYGQYEARYPQPCLGVTRAFSDAVFQAVSKGNAVLAAGGFCNYAPAIVGGIQRALGTEKTIGVVWIDAHADCRIAETSPKPEHFVGLPMSLMLGLTLDDFRRDICGLAVPCRGDHIVGGDMRIMDEQMASVLSAEGVHWLDTTAFNCEAMWDKAVNELAGKVDAIYLSVDADILKPSDVPAYFKPVPYGNDIETVKRNIRSVMATGKVCAFSAFCFDFDRYEHGGERTSASGREIVEAGLGSWKQVPER</sequence>
<evidence type="ECO:0000256" key="1">
    <source>
        <dbReference type="ARBA" id="ARBA00022723"/>
    </source>
</evidence>
<dbReference type="AlphaFoldDB" id="A0A9D2N1G4"/>
<evidence type="ECO:0000256" key="2">
    <source>
        <dbReference type="ARBA" id="ARBA00022801"/>
    </source>
</evidence>